<organism evidence="1 2">
    <name type="scientific">Avena sativa</name>
    <name type="common">Oat</name>
    <dbReference type="NCBI Taxonomy" id="4498"/>
    <lineage>
        <taxon>Eukaryota</taxon>
        <taxon>Viridiplantae</taxon>
        <taxon>Streptophyta</taxon>
        <taxon>Embryophyta</taxon>
        <taxon>Tracheophyta</taxon>
        <taxon>Spermatophyta</taxon>
        <taxon>Magnoliopsida</taxon>
        <taxon>Liliopsida</taxon>
        <taxon>Poales</taxon>
        <taxon>Poaceae</taxon>
        <taxon>BOP clade</taxon>
        <taxon>Pooideae</taxon>
        <taxon>Poodae</taxon>
        <taxon>Poeae</taxon>
        <taxon>Poeae Chloroplast Group 1 (Aveneae type)</taxon>
        <taxon>Aveninae</taxon>
        <taxon>Avena</taxon>
    </lineage>
</organism>
<accession>A0ACD5YGA6</accession>
<sequence>MENGERPADSAGLLPLFACSSPAEGLEEKLRRVREENRRLAATLGAILADHPHLRALATAPTTSAIAATATARTRSSSAANAAREEANAAREQTACVTVESRTKVRTVCARAEPCDSDANLSVKDGYQWRKYGQKVTRDNPYPRAYFRCAFAPSCPVKKKVQRDAEDTSMLVATYEGEHNHAQSPAKESARIDSTGYGQTGFLPCSVSVNSSSQMVTLDLANQLPGSSVESVSRKVLTPAFQKVLVEEMVNSLKNDAEFMQALTTAVAEKIVQNIPDL</sequence>
<protein>
    <submittedName>
        <fullName evidence="1">Uncharacterized protein</fullName>
    </submittedName>
</protein>
<reference evidence="1" key="2">
    <citation type="submission" date="2025-09" db="UniProtKB">
        <authorList>
            <consortium name="EnsemblPlants"/>
        </authorList>
    </citation>
    <scope>IDENTIFICATION</scope>
</reference>
<dbReference type="Proteomes" id="UP001732700">
    <property type="component" value="Chromosome 5D"/>
</dbReference>
<evidence type="ECO:0000313" key="2">
    <source>
        <dbReference type="Proteomes" id="UP001732700"/>
    </source>
</evidence>
<keyword evidence="2" id="KW-1185">Reference proteome</keyword>
<evidence type="ECO:0000313" key="1">
    <source>
        <dbReference type="EnsemblPlants" id="AVESA.00010b.r2.5DG0964980.1.CDS"/>
    </source>
</evidence>
<dbReference type="EnsemblPlants" id="AVESA.00010b.r2.5DG0964980.1">
    <property type="protein sequence ID" value="AVESA.00010b.r2.5DG0964980.1.CDS"/>
    <property type="gene ID" value="AVESA.00010b.r2.5DG0964980"/>
</dbReference>
<name>A0ACD5YGA6_AVESA</name>
<proteinExistence type="predicted"/>
<reference evidence="1" key="1">
    <citation type="submission" date="2021-05" db="EMBL/GenBank/DDBJ databases">
        <authorList>
            <person name="Scholz U."/>
            <person name="Mascher M."/>
            <person name="Fiebig A."/>
        </authorList>
    </citation>
    <scope>NUCLEOTIDE SEQUENCE [LARGE SCALE GENOMIC DNA]</scope>
</reference>